<dbReference type="InterPro" id="IPR036388">
    <property type="entry name" value="WH-like_DNA-bd_sf"/>
</dbReference>
<keyword evidence="1" id="KW-0805">Transcription regulation</keyword>
<dbReference type="GO" id="GO:0003677">
    <property type="term" value="F:DNA binding"/>
    <property type="evidence" value="ECO:0007669"/>
    <property type="project" value="UniProtKB-KW"/>
</dbReference>
<dbReference type="AlphaFoldDB" id="A0A8J4EKT1"/>
<dbReference type="NCBIfam" id="NF033788">
    <property type="entry name" value="HTH_metalloreg"/>
    <property type="match status" value="1"/>
</dbReference>
<dbReference type="CDD" id="cd00090">
    <property type="entry name" value="HTH_ARSR"/>
    <property type="match status" value="1"/>
</dbReference>
<dbReference type="SMART" id="SM00418">
    <property type="entry name" value="HTH_ARSR"/>
    <property type="match status" value="1"/>
</dbReference>
<dbReference type="RefSeq" id="WP_207126267.1">
    <property type="nucleotide sequence ID" value="NZ_BOPO01000073.1"/>
</dbReference>
<keyword evidence="3" id="KW-0804">Transcription</keyword>
<dbReference type="InterPro" id="IPR051081">
    <property type="entry name" value="HTH_MetalResp_TranReg"/>
</dbReference>
<dbReference type="PANTHER" id="PTHR33154">
    <property type="entry name" value="TRANSCRIPTIONAL REGULATOR, ARSR FAMILY"/>
    <property type="match status" value="1"/>
</dbReference>
<name>A0A8J4EKT1_9ACTN</name>
<dbReference type="PANTHER" id="PTHR33154:SF18">
    <property type="entry name" value="ARSENICAL RESISTANCE OPERON REPRESSOR"/>
    <property type="match status" value="1"/>
</dbReference>
<accession>A0A8J4EKT1</accession>
<reference evidence="6" key="1">
    <citation type="journal article" date="2021" name="Int. J. Syst. Evol. Microbiol.">
        <title>Actinocatenispora comari sp. nov., an endophytic actinomycete isolated from aerial parts of Comarum salesowianum.</title>
        <authorList>
            <person name="Oyunbileg N."/>
            <person name="Iizaka Y."/>
            <person name="Hamada M."/>
            <person name="Davaapurev B.O."/>
            <person name="Fukumoto A."/>
            <person name="Tsetseg B."/>
            <person name="Kato F."/>
            <person name="Tamura T."/>
            <person name="Batkhuu J."/>
            <person name="Anzai Y."/>
        </authorList>
    </citation>
    <scope>NUCLEOTIDE SEQUENCE [LARGE SCALE GENOMIC DNA]</scope>
    <source>
        <strain evidence="6">NUM-2625</strain>
    </source>
</reference>
<organism evidence="5 6">
    <name type="scientific">Actinocatenispora comari</name>
    <dbReference type="NCBI Taxonomy" id="2807577"/>
    <lineage>
        <taxon>Bacteria</taxon>
        <taxon>Bacillati</taxon>
        <taxon>Actinomycetota</taxon>
        <taxon>Actinomycetes</taxon>
        <taxon>Micromonosporales</taxon>
        <taxon>Micromonosporaceae</taxon>
        <taxon>Actinocatenispora</taxon>
    </lineage>
</organism>
<evidence type="ECO:0000256" key="2">
    <source>
        <dbReference type="ARBA" id="ARBA00023125"/>
    </source>
</evidence>
<dbReference type="Gene3D" id="1.10.10.10">
    <property type="entry name" value="Winged helix-like DNA-binding domain superfamily/Winged helix DNA-binding domain"/>
    <property type="match status" value="1"/>
</dbReference>
<dbReference type="GO" id="GO:0003700">
    <property type="term" value="F:DNA-binding transcription factor activity"/>
    <property type="evidence" value="ECO:0007669"/>
    <property type="project" value="InterPro"/>
</dbReference>
<dbReference type="InterPro" id="IPR001845">
    <property type="entry name" value="HTH_ArsR_DNA-bd_dom"/>
</dbReference>
<evidence type="ECO:0000313" key="5">
    <source>
        <dbReference type="EMBL" id="GIL28552.1"/>
    </source>
</evidence>
<evidence type="ECO:0000256" key="3">
    <source>
        <dbReference type="ARBA" id="ARBA00023163"/>
    </source>
</evidence>
<keyword evidence="6" id="KW-1185">Reference proteome</keyword>
<comment type="caution">
    <text evidence="5">The sequence shown here is derived from an EMBL/GenBank/DDBJ whole genome shotgun (WGS) entry which is preliminary data.</text>
</comment>
<dbReference type="EMBL" id="BOPO01000073">
    <property type="protein sequence ID" value="GIL28552.1"/>
    <property type="molecule type" value="Genomic_DNA"/>
</dbReference>
<dbReference type="SUPFAM" id="SSF46785">
    <property type="entry name" value="Winged helix' DNA-binding domain"/>
    <property type="match status" value="1"/>
</dbReference>
<protein>
    <recommendedName>
        <fullName evidence="4">HTH arsR-type domain-containing protein</fullName>
    </recommendedName>
</protein>
<dbReference type="Pfam" id="PF01022">
    <property type="entry name" value="HTH_5"/>
    <property type="match status" value="1"/>
</dbReference>
<evidence type="ECO:0000259" key="4">
    <source>
        <dbReference type="PROSITE" id="PS50987"/>
    </source>
</evidence>
<dbReference type="InterPro" id="IPR036390">
    <property type="entry name" value="WH_DNA-bd_sf"/>
</dbReference>
<evidence type="ECO:0000313" key="6">
    <source>
        <dbReference type="Proteomes" id="UP000614996"/>
    </source>
</evidence>
<dbReference type="InterPro" id="IPR011991">
    <property type="entry name" value="ArsR-like_HTH"/>
</dbReference>
<dbReference type="PROSITE" id="PS50987">
    <property type="entry name" value="HTH_ARSR_2"/>
    <property type="match status" value="1"/>
</dbReference>
<evidence type="ECO:0000256" key="1">
    <source>
        <dbReference type="ARBA" id="ARBA00023015"/>
    </source>
</evidence>
<keyword evidence="2" id="KW-0238">DNA-binding</keyword>
<dbReference type="PRINTS" id="PR00778">
    <property type="entry name" value="HTHARSR"/>
</dbReference>
<feature type="domain" description="HTH arsR-type" evidence="4">
    <location>
        <begin position="18"/>
        <end position="111"/>
    </location>
</feature>
<dbReference type="Proteomes" id="UP000614996">
    <property type="component" value="Unassembled WGS sequence"/>
</dbReference>
<gene>
    <name evidence="5" type="ORF">NUM_38060</name>
</gene>
<sequence>MTDAVDVRTLDLTDAAGLRHRAAELVPCFKALADEHRLAIMLLLATGPHTVRELTDATGFAQTLVSHHLAALREVGLVTSTARGRANLYRLCCDQLAGPVRLLASLATLTPEGSQACCADPA</sequence>
<proteinExistence type="predicted"/>